<comment type="caution">
    <text evidence="3">The sequence shown here is derived from an EMBL/GenBank/DDBJ whole genome shotgun (WGS) entry which is preliminary data.</text>
</comment>
<evidence type="ECO:0000313" key="4">
    <source>
        <dbReference type="Proteomes" id="UP001165190"/>
    </source>
</evidence>
<keyword evidence="4" id="KW-1185">Reference proteome</keyword>
<feature type="compositionally biased region" description="Basic residues" evidence="1">
    <location>
        <begin position="191"/>
        <end position="201"/>
    </location>
</feature>
<feature type="signal peptide" evidence="2">
    <location>
        <begin position="1"/>
        <end position="20"/>
    </location>
</feature>
<dbReference type="AlphaFoldDB" id="A0A9W7J3Y4"/>
<feature type="chain" id="PRO_5040769781" evidence="2">
    <location>
        <begin position="21"/>
        <end position="230"/>
    </location>
</feature>
<proteinExistence type="predicted"/>
<dbReference type="EMBL" id="BSYR01000045">
    <property type="protein sequence ID" value="GMJ06212.1"/>
    <property type="molecule type" value="Genomic_DNA"/>
</dbReference>
<evidence type="ECO:0000256" key="2">
    <source>
        <dbReference type="SAM" id="SignalP"/>
    </source>
</evidence>
<reference evidence="3" key="1">
    <citation type="submission" date="2023-05" db="EMBL/GenBank/DDBJ databases">
        <title>Genome and transcriptome analyses reveal genes involved in the formation of fine ridges on petal epidermal cells in Hibiscus trionum.</title>
        <authorList>
            <person name="Koshimizu S."/>
            <person name="Masuda S."/>
            <person name="Ishii T."/>
            <person name="Shirasu K."/>
            <person name="Hoshino A."/>
            <person name="Arita M."/>
        </authorList>
    </citation>
    <scope>NUCLEOTIDE SEQUENCE</scope>
    <source>
        <strain evidence="3">Hamamatsu line</strain>
    </source>
</reference>
<accession>A0A9W7J3Y4</accession>
<feature type="compositionally biased region" description="Basic and acidic residues" evidence="1">
    <location>
        <begin position="202"/>
        <end position="218"/>
    </location>
</feature>
<feature type="compositionally biased region" description="Basic and acidic residues" evidence="1">
    <location>
        <begin position="163"/>
        <end position="190"/>
    </location>
</feature>
<feature type="region of interest" description="Disordered" evidence="1">
    <location>
        <begin position="137"/>
        <end position="218"/>
    </location>
</feature>
<organism evidence="3 4">
    <name type="scientific">Hibiscus trionum</name>
    <name type="common">Flower of an hour</name>
    <dbReference type="NCBI Taxonomy" id="183268"/>
    <lineage>
        <taxon>Eukaryota</taxon>
        <taxon>Viridiplantae</taxon>
        <taxon>Streptophyta</taxon>
        <taxon>Embryophyta</taxon>
        <taxon>Tracheophyta</taxon>
        <taxon>Spermatophyta</taxon>
        <taxon>Magnoliopsida</taxon>
        <taxon>eudicotyledons</taxon>
        <taxon>Gunneridae</taxon>
        <taxon>Pentapetalae</taxon>
        <taxon>rosids</taxon>
        <taxon>malvids</taxon>
        <taxon>Malvales</taxon>
        <taxon>Malvaceae</taxon>
        <taxon>Malvoideae</taxon>
        <taxon>Hibiscus</taxon>
    </lineage>
</organism>
<dbReference type="OrthoDB" id="1293395at2759"/>
<name>A0A9W7J3Y4_HIBTR</name>
<evidence type="ECO:0000256" key="1">
    <source>
        <dbReference type="SAM" id="MobiDB-lite"/>
    </source>
</evidence>
<evidence type="ECO:0000313" key="3">
    <source>
        <dbReference type="EMBL" id="GMJ06212.1"/>
    </source>
</evidence>
<keyword evidence="2" id="KW-0732">Signal</keyword>
<protein>
    <submittedName>
        <fullName evidence="3">Uncharacterized protein</fullName>
    </submittedName>
</protein>
<gene>
    <name evidence="3" type="ORF">HRI_004290400</name>
</gene>
<sequence length="230" mass="27437">MARIVVLFTVIFLVLTVTHGRFIVPEQTISPEETVTVLPEPRHTIIDLPSEKPDSEQAKTVDFKHYDTMEADPDLDSFPLTMTSFRPVNGHFPRHPLVPFRHKHDCHFHKRFRPSNPRFQRKRYISYGNDVVLSDERTGFDTDQSDSLGPKSRRARFSGNGAESKEHVEYFRKPRHDNREHEQEHDDEHHHRYYYNHRHHRRGEEEERRGESEEKEGGLVKRFRKFLTKF</sequence>
<dbReference type="Proteomes" id="UP001165190">
    <property type="component" value="Unassembled WGS sequence"/>
</dbReference>